<proteinExistence type="predicted"/>
<accession>A0AAE0EYH9</accession>
<organism evidence="4 6">
    <name type="scientific">Cymbomonas tetramitiformis</name>
    <dbReference type="NCBI Taxonomy" id="36881"/>
    <lineage>
        <taxon>Eukaryota</taxon>
        <taxon>Viridiplantae</taxon>
        <taxon>Chlorophyta</taxon>
        <taxon>Pyramimonadophyceae</taxon>
        <taxon>Pyramimonadales</taxon>
        <taxon>Pyramimonadaceae</taxon>
        <taxon>Cymbomonas</taxon>
    </lineage>
</organism>
<feature type="domain" description="EF-hand" evidence="3">
    <location>
        <begin position="80"/>
        <end position="115"/>
    </location>
</feature>
<dbReference type="InterPro" id="IPR011992">
    <property type="entry name" value="EF-hand-dom_pair"/>
</dbReference>
<dbReference type="InterPro" id="IPR050145">
    <property type="entry name" value="Centrin_CML-like"/>
</dbReference>
<dbReference type="Gene3D" id="1.10.238.10">
    <property type="entry name" value="EF-hand"/>
    <property type="match status" value="2"/>
</dbReference>
<reference evidence="4" key="2">
    <citation type="submission" date="2023-06" db="EMBL/GenBank/DDBJ databases">
        <title>Long-read-based genome assembly of the green algal bacterivore Cymbomonas tetramitiformis.</title>
        <authorList>
            <person name="Gyaltshen Y."/>
            <person name="Rozenberg A."/>
            <person name="Paasch A."/>
            <person name="Burns J.A."/>
            <person name="Warring S."/>
            <person name="Larson R."/>
            <person name="Maurer-Alcala X."/>
            <person name="Dacks J."/>
            <person name="Kim E."/>
        </authorList>
    </citation>
    <scope>NUCLEOTIDE SEQUENCE</scope>
    <source>
        <strain evidence="4">PLY_AMNH</strain>
    </source>
</reference>
<keyword evidence="6" id="KW-1185">Reference proteome</keyword>
<keyword evidence="1" id="KW-0677">Repeat</keyword>
<name>A0AAE0EYH9_9CHLO</name>
<gene>
    <name evidence="5" type="ORF">CYMTET_39494</name>
    <name evidence="4" type="ORF">CYMTET_46619</name>
</gene>
<dbReference type="PROSITE" id="PS00018">
    <property type="entry name" value="EF_HAND_1"/>
    <property type="match status" value="3"/>
</dbReference>
<dbReference type="GO" id="GO:0005509">
    <property type="term" value="F:calcium ion binding"/>
    <property type="evidence" value="ECO:0007669"/>
    <property type="project" value="InterPro"/>
</dbReference>
<dbReference type="PROSITE" id="PS50222">
    <property type="entry name" value="EF_HAND_2"/>
    <property type="match status" value="4"/>
</dbReference>
<dbReference type="CDD" id="cd00051">
    <property type="entry name" value="EFh"/>
    <property type="match status" value="2"/>
</dbReference>
<dbReference type="InterPro" id="IPR002048">
    <property type="entry name" value="EF_hand_dom"/>
</dbReference>
<dbReference type="EMBL" id="LGRX02026231">
    <property type="protein sequence ID" value="KAK3251162.1"/>
    <property type="molecule type" value="Genomic_DNA"/>
</dbReference>
<dbReference type="Pfam" id="PF13499">
    <property type="entry name" value="EF-hand_7"/>
    <property type="match status" value="2"/>
</dbReference>
<keyword evidence="2" id="KW-0106">Calcium</keyword>
<dbReference type="Pfam" id="PF13202">
    <property type="entry name" value="EF-hand_5"/>
    <property type="match status" value="1"/>
</dbReference>
<feature type="domain" description="EF-hand" evidence="3">
    <location>
        <begin position="285"/>
        <end position="320"/>
    </location>
</feature>
<protein>
    <recommendedName>
        <fullName evidence="3">EF-hand domain-containing protein</fullName>
    </recommendedName>
</protein>
<evidence type="ECO:0000256" key="1">
    <source>
        <dbReference type="ARBA" id="ARBA00022737"/>
    </source>
</evidence>
<dbReference type="SMART" id="SM00054">
    <property type="entry name" value="EFh"/>
    <property type="match status" value="5"/>
</dbReference>
<evidence type="ECO:0000313" key="4">
    <source>
        <dbReference type="EMBL" id="KAK3243745.1"/>
    </source>
</evidence>
<feature type="domain" description="EF-hand" evidence="3">
    <location>
        <begin position="116"/>
        <end position="151"/>
    </location>
</feature>
<feature type="domain" description="EF-hand" evidence="3">
    <location>
        <begin position="321"/>
        <end position="356"/>
    </location>
</feature>
<reference evidence="4 6" key="1">
    <citation type="journal article" date="2015" name="Genome Biol. Evol.">
        <title>Comparative Genomics of a Bacterivorous Green Alga Reveals Evolutionary Causalities and Consequences of Phago-Mixotrophic Mode of Nutrition.</title>
        <authorList>
            <person name="Burns J.A."/>
            <person name="Paasch A."/>
            <person name="Narechania A."/>
            <person name="Kim E."/>
        </authorList>
    </citation>
    <scope>NUCLEOTIDE SEQUENCE [LARGE SCALE GENOMIC DNA]</scope>
    <source>
        <strain evidence="4">PLY_AMNH</strain>
    </source>
</reference>
<evidence type="ECO:0000259" key="3">
    <source>
        <dbReference type="PROSITE" id="PS50222"/>
    </source>
</evidence>
<dbReference type="PANTHER" id="PTHR23050">
    <property type="entry name" value="CALCIUM BINDING PROTEIN"/>
    <property type="match status" value="1"/>
</dbReference>
<dbReference type="Proteomes" id="UP001190700">
    <property type="component" value="Unassembled WGS sequence"/>
</dbReference>
<dbReference type="EMBL" id="LGRX02032669">
    <property type="protein sequence ID" value="KAK3243745.1"/>
    <property type="molecule type" value="Genomic_DNA"/>
</dbReference>
<dbReference type="AlphaFoldDB" id="A0AAE0EYH9"/>
<evidence type="ECO:0000313" key="6">
    <source>
        <dbReference type="Proteomes" id="UP001190700"/>
    </source>
</evidence>
<sequence>MSQYAGGEQQFANVNTSIAATAEARKAAALQAKFADADGDGIIDPEEARRAERVLKQHQERLMNIIQLMREKVRQLCGLGGVSDMIKLFKKFDMDMSGKISWSEFEKVMEHLGIPLEPAELRFLMRLLDGDGEGELDYQEFATYLGHGVSLDATQVAAAIFGAANQMGGGKSKGPSEAYKKAWLEKHGHVVKEAKDDAEKKKRVEEERIRQKNAMKYSNNVGVNSAVAQLDTSASLRASQRKQIEKTAFGSEKKILDAQNFRTKMKDETVEKLKSAIATKAGTTDPRELLEELWKHFDVNNDGTISWKEFCQGMKELGVKYSDAQLGQIVAEFDTNGDGGLDYYEFMDKIAPELGGANSNNPVVADFAVTTTYIKEQAEAERNRPKTAIELLGPPSRGVAYGKLHGGTWDKAIR</sequence>
<evidence type="ECO:0000256" key="2">
    <source>
        <dbReference type="ARBA" id="ARBA00022837"/>
    </source>
</evidence>
<comment type="caution">
    <text evidence="4">The sequence shown here is derived from an EMBL/GenBank/DDBJ whole genome shotgun (WGS) entry which is preliminary data.</text>
</comment>
<dbReference type="SUPFAM" id="SSF47473">
    <property type="entry name" value="EF-hand"/>
    <property type="match status" value="1"/>
</dbReference>
<dbReference type="InterPro" id="IPR018247">
    <property type="entry name" value="EF_Hand_1_Ca_BS"/>
</dbReference>
<evidence type="ECO:0000313" key="5">
    <source>
        <dbReference type="EMBL" id="KAK3251162.1"/>
    </source>
</evidence>